<evidence type="ECO:0000313" key="4">
    <source>
        <dbReference type="Proteomes" id="UP000191661"/>
    </source>
</evidence>
<name>A0A1V6N2T4_METAZ</name>
<evidence type="ECO:0000313" key="3">
    <source>
        <dbReference type="EMBL" id="OQD59030.1"/>
    </source>
</evidence>
<dbReference type="Gene3D" id="1.10.490.50">
    <property type="entry name" value="Antibiotic binding domain of TipA-like multidrug resistance regulators"/>
    <property type="match status" value="1"/>
</dbReference>
<dbReference type="Proteomes" id="UP000191661">
    <property type="component" value="Unassembled WGS sequence"/>
</dbReference>
<proteinExistence type="predicted"/>
<feature type="region of interest" description="Disordered" evidence="1">
    <location>
        <begin position="1"/>
        <end position="20"/>
    </location>
</feature>
<feature type="domain" description="TipAS antibiotic-recognition" evidence="2">
    <location>
        <begin position="19"/>
        <end position="131"/>
    </location>
</feature>
<dbReference type="InterPro" id="IPR036244">
    <property type="entry name" value="TipA-like_antibiotic-bd"/>
</dbReference>
<dbReference type="EMBL" id="JXMW01000006">
    <property type="protein sequence ID" value="OQD59030.1"/>
    <property type="molecule type" value="Genomic_DNA"/>
</dbReference>
<dbReference type="AlphaFoldDB" id="A0A1V6N2T4"/>
<dbReference type="Pfam" id="PF07739">
    <property type="entry name" value="TipAS"/>
    <property type="match status" value="1"/>
</dbReference>
<accession>A0A1V6N2T4</accession>
<keyword evidence="4" id="KW-1185">Reference proteome</keyword>
<evidence type="ECO:0000256" key="1">
    <source>
        <dbReference type="SAM" id="MobiDB-lite"/>
    </source>
</evidence>
<reference evidence="3 4" key="1">
    <citation type="submission" date="2014-12" db="EMBL/GenBank/DDBJ databases">
        <title>Genome sequence of Methanobrevibacter arboriphilicus DH1, DSM1125.</title>
        <authorList>
            <person name="Poehlein A."/>
            <person name="Thauer R.K."/>
            <person name="Seedorf H."/>
            <person name="Daniel R."/>
        </authorList>
    </citation>
    <scope>NUCLEOTIDE SEQUENCE [LARGE SCALE GENOMIC DNA]</scope>
    <source>
        <strain evidence="3 4">DH1</strain>
    </source>
</reference>
<evidence type="ECO:0000259" key="2">
    <source>
        <dbReference type="Pfam" id="PF07739"/>
    </source>
</evidence>
<organism evidence="3 4">
    <name type="scientific">Methanobrevibacter arboriphilus JCM 13429 = DSM 1125</name>
    <dbReference type="NCBI Taxonomy" id="1300164"/>
    <lineage>
        <taxon>Archaea</taxon>
        <taxon>Methanobacteriati</taxon>
        <taxon>Methanobacteriota</taxon>
        <taxon>Methanomada group</taxon>
        <taxon>Methanobacteria</taxon>
        <taxon>Methanobacteriales</taxon>
        <taxon>Methanobacteriaceae</taxon>
        <taxon>Methanobrevibacter</taxon>
    </lineage>
</organism>
<gene>
    <name evidence="3" type="ORF">MBBAR_6c01400</name>
</gene>
<protein>
    <submittedName>
        <fullName evidence="3">Transcriptional regulator</fullName>
    </submittedName>
</protein>
<dbReference type="SUPFAM" id="SSF89082">
    <property type="entry name" value="Antibiotic binding domain of TipA-like multidrug resistance regulators"/>
    <property type="match status" value="1"/>
</dbReference>
<dbReference type="RefSeq" id="WP_080460086.1">
    <property type="nucleotide sequence ID" value="NZ_JXMW01000006.1"/>
</dbReference>
<comment type="caution">
    <text evidence="3">The sequence shown here is derived from an EMBL/GenBank/DDBJ whole genome shotgun (WGS) entry which is preliminary data.</text>
</comment>
<sequence>MVSDKDLFDGMSEDNKNRYKKDTINRYGKRSFKKADKKLKKMNPAEWENYQSNLNNLIQEIANSMDKNEYNSKKIQKLIFKHFKLVGTLNPTNKESYIELANLYCEHEDFIVFFDNYHKGLAEFMSKAMIYFANNDSRN</sequence>
<dbReference type="InterPro" id="IPR012925">
    <property type="entry name" value="TipAS_dom"/>
</dbReference>
<dbReference type="OrthoDB" id="77973at2157"/>